<dbReference type="CDD" id="cd16413">
    <property type="entry name" value="DGQHR_domain"/>
    <property type="match status" value="1"/>
</dbReference>
<dbReference type="InterPro" id="IPR017601">
    <property type="entry name" value="DGQHR-contain_dom"/>
</dbReference>
<dbReference type="RefSeq" id="WP_354600054.1">
    <property type="nucleotide sequence ID" value="NZ_JBEWZI010000004.1"/>
</dbReference>
<accession>A0ABV2TI54</accession>
<dbReference type="InterPro" id="IPR017642">
    <property type="entry name" value="DNA_S_mod_DndB"/>
</dbReference>
<dbReference type="NCBIfam" id="TIGR03187">
    <property type="entry name" value="DGQHR"/>
    <property type="match status" value="1"/>
</dbReference>
<name>A0ABV2TI54_9RHOO</name>
<gene>
    <name evidence="1" type="ORF">ABXR19_05280</name>
</gene>
<protein>
    <submittedName>
        <fullName evidence="1">DGQHR domain-containing protein</fullName>
    </submittedName>
</protein>
<dbReference type="Pfam" id="PF14072">
    <property type="entry name" value="DndB"/>
    <property type="match status" value="1"/>
</dbReference>
<dbReference type="Proteomes" id="UP001549691">
    <property type="component" value="Unassembled WGS sequence"/>
</dbReference>
<evidence type="ECO:0000313" key="1">
    <source>
        <dbReference type="EMBL" id="MET7013591.1"/>
    </source>
</evidence>
<sequence>MKTSPFLHAKQSNRDFFITTMPAHWVVALSYASVRGQDTEEGSIQRVLNTSRIASIKDFTLRGGDYPNAIVLNWVSKDNPLSIVGGNLQFEDAPRSAQIIDGQHRIAGIRAAIVENENIGSMDLPVVIYQNLTSRECADIFLSINEEQKPVPRSLVFDLFGIASEGSVDPAALRARDIAMNLHTFESSPYFGLLKLPGTPIRKGGIAFSTAVTAIKPIVEAKGALEQIGIEELEVERQIILNLFLAIASKYKDQWGSKENVFLYAAGFMAAAQFFQQKLVSYCSTKQSFKADTIRDALNLEGDRLIWQSEIKGLGGSAAVSKVYDRLVEAFEPDAGKQKTFEI</sequence>
<reference evidence="1 2" key="1">
    <citation type="submission" date="2024-07" db="EMBL/GenBank/DDBJ databases">
        <title>Uliginosibacterium flavum JJ3220;KACC:17644.</title>
        <authorList>
            <person name="Kim M.K."/>
        </authorList>
    </citation>
    <scope>NUCLEOTIDE SEQUENCE [LARGE SCALE GENOMIC DNA]</scope>
    <source>
        <strain evidence="1 2">KACC:17644</strain>
    </source>
</reference>
<organism evidence="1 2">
    <name type="scientific">Uliginosibacterium flavum</name>
    <dbReference type="NCBI Taxonomy" id="1396831"/>
    <lineage>
        <taxon>Bacteria</taxon>
        <taxon>Pseudomonadati</taxon>
        <taxon>Pseudomonadota</taxon>
        <taxon>Betaproteobacteria</taxon>
        <taxon>Rhodocyclales</taxon>
        <taxon>Zoogloeaceae</taxon>
        <taxon>Uliginosibacterium</taxon>
    </lineage>
</organism>
<proteinExistence type="predicted"/>
<dbReference type="EMBL" id="JBEWZI010000004">
    <property type="protein sequence ID" value="MET7013591.1"/>
    <property type="molecule type" value="Genomic_DNA"/>
</dbReference>
<comment type="caution">
    <text evidence="1">The sequence shown here is derived from an EMBL/GenBank/DDBJ whole genome shotgun (WGS) entry which is preliminary data.</text>
</comment>
<evidence type="ECO:0000313" key="2">
    <source>
        <dbReference type="Proteomes" id="UP001549691"/>
    </source>
</evidence>
<keyword evidence="2" id="KW-1185">Reference proteome</keyword>